<name>A0A1M6ETS7_9RHOB</name>
<feature type="transmembrane region" description="Helical" evidence="1">
    <location>
        <begin position="9"/>
        <end position="30"/>
    </location>
</feature>
<evidence type="ECO:0000313" key="2">
    <source>
        <dbReference type="EMBL" id="SHI88798.1"/>
    </source>
</evidence>
<proteinExistence type="predicted"/>
<accession>A0A1M6ETS7</accession>
<sequence length="214" mass="22595">MMHPVLNRVLFAVSLAVIAFCVSGLIVGWVGGNDLWVRGRAYYPAIVPTTQVSFFGLAVALLLATSDRDSLRLLAGRVCAAVIFIVALNICVRLTASDAGIDGMLPIALAPDDHMSYLTGGLIILACGLIGRTARGWPRRSFVDLSGALFGLTTVGSVTMAHSFDLRSSVSLAVADGLSVFTSIVLGIIFFAILMLQAIEPASDTDIFDDLSMS</sequence>
<feature type="transmembrane region" description="Helical" evidence="1">
    <location>
        <begin position="75"/>
        <end position="95"/>
    </location>
</feature>
<feature type="transmembrane region" description="Helical" evidence="1">
    <location>
        <begin position="143"/>
        <end position="164"/>
    </location>
</feature>
<evidence type="ECO:0000313" key="3">
    <source>
        <dbReference type="Proteomes" id="UP000184040"/>
    </source>
</evidence>
<gene>
    <name evidence="2" type="ORF">SAMN04488012_103214</name>
</gene>
<evidence type="ECO:0000256" key="1">
    <source>
        <dbReference type="SAM" id="Phobius"/>
    </source>
</evidence>
<feature type="transmembrane region" description="Helical" evidence="1">
    <location>
        <begin position="170"/>
        <end position="196"/>
    </location>
</feature>
<dbReference type="EMBL" id="FQZA01000003">
    <property type="protein sequence ID" value="SHI88798.1"/>
    <property type="molecule type" value="Genomic_DNA"/>
</dbReference>
<dbReference type="AlphaFoldDB" id="A0A1M6ETS7"/>
<keyword evidence="1" id="KW-0812">Transmembrane</keyword>
<keyword evidence="1" id="KW-0472">Membrane</keyword>
<dbReference type="RefSeq" id="WP_073127916.1">
    <property type="nucleotide sequence ID" value="NZ_FQZA01000003.1"/>
</dbReference>
<organism evidence="2 3">
    <name type="scientific">Palleronia salina</name>
    <dbReference type="NCBI Taxonomy" id="313368"/>
    <lineage>
        <taxon>Bacteria</taxon>
        <taxon>Pseudomonadati</taxon>
        <taxon>Pseudomonadota</taxon>
        <taxon>Alphaproteobacteria</taxon>
        <taxon>Rhodobacterales</taxon>
        <taxon>Roseobacteraceae</taxon>
        <taxon>Palleronia</taxon>
    </lineage>
</organism>
<keyword evidence="1" id="KW-1133">Transmembrane helix</keyword>
<reference evidence="2 3" key="1">
    <citation type="submission" date="2016-11" db="EMBL/GenBank/DDBJ databases">
        <authorList>
            <person name="Jaros S."/>
            <person name="Januszkiewicz K."/>
            <person name="Wedrychowicz H."/>
        </authorList>
    </citation>
    <scope>NUCLEOTIDE SEQUENCE [LARGE SCALE GENOMIC DNA]</scope>
    <source>
        <strain evidence="2 3">DSM 26892</strain>
    </source>
</reference>
<dbReference type="Proteomes" id="UP000184040">
    <property type="component" value="Unassembled WGS sequence"/>
</dbReference>
<feature type="transmembrane region" description="Helical" evidence="1">
    <location>
        <begin position="42"/>
        <end position="63"/>
    </location>
</feature>
<protein>
    <submittedName>
        <fullName evidence="2">Uncharacterized protein</fullName>
    </submittedName>
</protein>
<keyword evidence="3" id="KW-1185">Reference proteome</keyword>
<feature type="transmembrane region" description="Helical" evidence="1">
    <location>
        <begin position="115"/>
        <end position="131"/>
    </location>
</feature>